<protein>
    <submittedName>
        <fullName evidence="2">Uncharacterized protein</fullName>
    </submittedName>
</protein>
<evidence type="ECO:0000256" key="1">
    <source>
        <dbReference type="SAM" id="MobiDB-lite"/>
    </source>
</evidence>
<dbReference type="EMBL" id="JABDHM010000071">
    <property type="protein sequence ID" value="KAF5219391.1"/>
    <property type="molecule type" value="Genomic_DNA"/>
</dbReference>
<feature type="compositionally biased region" description="Basic residues" evidence="1">
    <location>
        <begin position="304"/>
        <end position="319"/>
    </location>
</feature>
<organism evidence="2 3">
    <name type="scientific">Trypanosoma cruzi</name>
    <dbReference type="NCBI Taxonomy" id="5693"/>
    <lineage>
        <taxon>Eukaryota</taxon>
        <taxon>Discoba</taxon>
        <taxon>Euglenozoa</taxon>
        <taxon>Kinetoplastea</taxon>
        <taxon>Metakinetoplastina</taxon>
        <taxon>Trypanosomatida</taxon>
        <taxon>Trypanosomatidae</taxon>
        <taxon>Trypanosoma</taxon>
        <taxon>Schizotrypanum</taxon>
    </lineage>
</organism>
<dbReference type="AlphaFoldDB" id="A0A7J6XY04"/>
<accession>A0A7J6XY04</accession>
<comment type="caution">
    <text evidence="2">The sequence shown here is derived from an EMBL/GenBank/DDBJ whole genome shotgun (WGS) entry which is preliminary data.</text>
</comment>
<proteinExistence type="predicted"/>
<feature type="compositionally biased region" description="Basic and acidic residues" evidence="1">
    <location>
        <begin position="272"/>
        <end position="288"/>
    </location>
</feature>
<name>A0A7J6XY04_TRYCR</name>
<gene>
    <name evidence="2" type="ORF">ECC02_007630</name>
</gene>
<evidence type="ECO:0000313" key="2">
    <source>
        <dbReference type="EMBL" id="KAF5219391.1"/>
    </source>
</evidence>
<feature type="region of interest" description="Disordered" evidence="1">
    <location>
        <begin position="215"/>
        <end position="337"/>
    </location>
</feature>
<reference evidence="2 3" key="1">
    <citation type="journal article" date="2019" name="Genome Biol. Evol.">
        <title>Nanopore Sequencing Significantly Improves Genome Assembly of the Protozoan Parasite Trypanosoma cruzi.</title>
        <authorList>
            <person name="Diaz-Viraque F."/>
            <person name="Pita S."/>
            <person name="Greif G."/>
            <person name="de Souza R.C.M."/>
            <person name="Iraola G."/>
            <person name="Robello C."/>
        </authorList>
    </citation>
    <scope>NUCLEOTIDE SEQUENCE [LARGE SCALE GENOMIC DNA]</scope>
    <source>
        <strain evidence="2 3">Berenice</strain>
    </source>
</reference>
<feature type="compositionally biased region" description="Basic and acidic residues" evidence="1">
    <location>
        <begin position="324"/>
        <end position="337"/>
    </location>
</feature>
<evidence type="ECO:0000313" key="3">
    <source>
        <dbReference type="Proteomes" id="UP000583944"/>
    </source>
</evidence>
<dbReference type="Proteomes" id="UP000583944">
    <property type="component" value="Unassembled WGS sequence"/>
</dbReference>
<dbReference type="VEuPathDB" id="TriTrypDB:ECC02_007630"/>
<sequence>MKQRNASRGAECRHPVRQRHGALLAMYEAKATKQLSSAIVIASSRFALLFLGASSLSKTPAAAAVDHAAAALTPTERQGSVCGSMCREHSDCHRQRRPSWHRPSRASTHRAKHVLGSANTFLQSTVQLLMCVGVCWRSCKEEEHREAHQHSKRHSWMAAMHAVRPQPQQSRTVAAHTIHKKKKNEKKTKTRRQGVAVCVCGCGCLPALTAKKAKQEGKKCVLRPTGPRRTPTRHGSLSAPFVAAPPHACSRRGAQGRRHERVGGCASGAVGRETHGTPHRKSAEEAIKRGKSRKEKTSTLIAPKAKKKKRDRGRNKKQHNLITKNEKRILKPESSRH</sequence>